<evidence type="ECO:0000313" key="1">
    <source>
        <dbReference type="EMBL" id="CCW17331.1"/>
    </source>
</evidence>
<organism evidence="1 2">
    <name type="scientific">Sphingobium indicum BiD32</name>
    <dbReference type="NCBI Taxonomy" id="1301087"/>
    <lineage>
        <taxon>Bacteria</taxon>
        <taxon>Pseudomonadati</taxon>
        <taxon>Pseudomonadota</taxon>
        <taxon>Alphaproteobacteria</taxon>
        <taxon>Sphingomonadales</taxon>
        <taxon>Sphingomonadaceae</taxon>
        <taxon>Sphingobium</taxon>
    </lineage>
</organism>
<protein>
    <submittedName>
        <fullName evidence="1">Uncharacterized protein</fullName>
    </submittedName>
</protein>
<dbReference type="EMBL" id="CAVK010000075">
    <property type="protein sequence ID" value="CCW17331.1"/>
    <property type="molecule type" value="Genomic_DNA"/>
</dbReference>
<gene>
    <name evidence="1" type="ORF">EBBID32_16700</name>
</gene>
<name>N1MK55_9SPHN</name>
<keyword evidence="2" id="KW-1185">Reference proteome</keyword>
<dbReference type="Proteomes" id="UP000013201">
    <property type="component" value="Unassembled WGS sequence"/>
</dbReference>
<dbReference type="AlphaFoldDB" id="N1MK55"/>
<sequence>MGLNTGVYPGRVEINPFVGVHVVPMERLAASIKGRKYDRGIASYAIPMGELDTVRNEQAFAFTPEQSDDFVDSETQRLAHLYATAGTAYASLIASYGQILPLLEERLDMLGGYPESVACCLYLMGDKAEACTFVADFASKEPGYFSSFAAAFLKRVEGDASSGGH</sequence>
<evidence type="ECO:0000313" key="2">
    <source>
        <dbReference type="Proteomes" id="UP000013201"/>
    </source>
</evidence>
<accession>N1MK55</accession>
<comment type="caution">
    <text evidence="1">The sequence shown here is derived from an EMBL/GenBank/DDBJ whole genome shotgun (WGS) entry which is preliminary data.</text>
</comment>
<reference evidence="1 2" key="1">
    <citation type="submission" date="2013-03" db="EMBL/GenBank/DDBJ databases">
        <authorList>
            <person name="Le V."/>
        </authorList>
    </citation>
    <scope>NUCLEOTIDE SEQUENCE [LARGE SCALE GENOMIC DNA]</scope>
    <source>
        <strain evidence="1 2">BiD32</strain>
    </source>
</reference>
<proteinExistence type="predicted"/>
<reference evidence="2" key="2">
    <citation type="submission" date="2013-04" db="EMBL/GenBank/DDBJ databases">
        <title>Bisphenol A degrading Sphingobium sp. strain BiD32.</title>
        <authorList>
            <person name="Nielsen J.L."/>
            <person name="Zhou N.A."/>
            <person name="Kjeldal H."/>
        </authorList>
    </citation>
    <scope>NUCLEOTIDE SEQUENCE [LARGE SCALE GENOMIC DNA]</scope>
    <source>
        <strain evidence="2">BiD32</strain>
    </source>
</reference>